<evidence type="ECO:0000256" key="5">
    <source>
        <dbReference type="ARBA" id="ARBA00022737"/>
    </source>
</evidence>
<dbReference type="PANTHER" id="PTHR36766">
    <property type="entry name" value="PLANT BROAD-SPECTRUM MILDEW RESISTANCE PROTEIN RPW8"/>
    <property type="match status" value="1"/>
</dbReference>
<dbReference type="InterPro" id="IPR055414">
    <property type="entry name" value="LRR_R13L4/SHOC2-like"/>
</dbReference>
<dbReference type="GO" id="GO:0042742">
    <property type="term" value="P:defense response to bacterium"/>
    <property type="evidence" value="ECO:0007669"/>
    <property type="project" value="UniProtKB-ARBA"/>
</dbReference>
<evidence type="ECO:0000313" key="17">
    <source>
        <dbReference type="Proteomes" id="UP000324705"/>
    </source>
</evidence>
<dbReference type="InterPro" id="IPR027806">
    <property type="entry name" value="HARBI1_dom"/>
</dbReference>
<dbReference type="Gramene" id="TRITD7Bv1G233720.5">
    <property type="protein sequence ID" value="TRITD7Bv1G233720.5"/>
    <property type="gene ID" value="TRITD7Bv1G233720"/>
</dbReference>
<dbReference type="Pfam" id="PF23598">
    <property type="entry name" value="LRR_14"/>
    <property type="match status" value="1"/>
</dbReference>
<dbReference type="SUPFAM" id="SSF52540">
    <property type="entry name" value="P-loop containing nucleoside triphosphate hydrolases"/>
    <property type="match status" value="1"/>
</dbReference>
<dbReference type="InterPro" id="IPR038005">
    <property type="entry name" value="RX-like_CC"/>
</dbReference>
<evidence type="ECO:0000259" key="11">
    <source>
        <dbReference type="Pfam" id="PF00931"/>
    </source>
</evidence>
<evidence type="ECO:0000256" key="2">
    <source>
        <dbReference type="ARBA" id="ARBA00008894"/>
    </source>
</evidence>
<gene>
    <name evidence="16" type="ORF">TRITD_7Bv1G233720</name>
</gene>
<evidence type="ECO:0000256" key="8">
    <source>
        <dbReference type="ARBA" id="ARBA00022840"/>
    </source>
</evidence>
<evidence type="ECO:0000256" key="9">
    <source>
        <dbReference type="ARBA" id="ARBA00023054"/>
    </source>
</evidence>
<keyword evidence="6" id="KW-0547">Nucleotide-binding</keyword>
<dbReference type="InterPro" id="IPR027417">
    <property type="entry name" value="P-loop_NTPase"/>
</dbReference>
<organism evidence="16 17">
    <name type="scientific">Triticum turgidum subsp. durum</name>
    <name type="common">Durum wheat</name>
    <name type="synonym">Triticum durum</name>
    <dbReference type="NCBI Taxonomy" id="4567"/>
    <lineage>
        <taxon>Eukaryota</taxon>
        <taxon>Viridiplantae</taxon>
        <taxon>Streptophyta</taxon>
        <taxon>Embryophyta</taxon>
        <taxon>Tracheophyta</taxon>
        <taxon>Spermatophyta</taxon>
        <taxon>Magnoliopsida</taxon>
        <taxon>Liliopsida</taxon>
        <taxon>Poales</taxon>
        <taxon>Poaceae</taxon>
        <taxon>BOP clade</taxon>
        <taxon>Pooideae</taxon>
        <taxon>Triticodae</taxon>
        <taxon>Triticeae</taxon>
        <taxon>Triticinae</taxon>
        <taxon>Triticum</taxon>
    </lineage>
</organism>
<reference evidence="16 17" key="1">
    <citation type="submission" date="2017-09" db="EMBL/GenBank/DDBJ databases">
        <authorList>
            <consortium name="International Durum Wheat Genome Sequencing Consortium (IDWGSC)"/>
            <person name="Milanesi L."/>
        </authorList>
    </citation>
    <scope>NUCLEOTIDE SEQUENCE [LARGE SCALE GENOMIC DNA]</scope>
    <source>
        <strain evidence="17">cv. Svevo</strain>
    </source>
</reference>
<evidence type="ECO:0000256" key="1">
    <source>
        <dbReference type="ARBA" id="ARBA00001968"/>
    </source>
</evidence>
<keyword evidence="3" id="KW-0433">Leucine-rich repeat</keyword>
<evidence type="ECO:0000259" key="14">
    <source>
        <dbReference type="Pfam" id="PF23559"/>
    </source>
</evidence>
<evidence type="ECO:0000256" key="7">
    <source>
        <dbReference type="ARBA" id="ARBA00022821"/>
    </source>
</evidence>
<dbReference type="Gene3D" id="1.20.5.4130">
    <property type="match status" value="1"/>
</dbReference>
<feature type="region of interest" description="Disordered" evidence="10">
    <location>
        <begin position="150"/>
        <end position="169"/>
    </location>
</feature>
<feature type="domain" description="NB-ARC" evidence="11">
    <location>
        <begin position="193"/>
        <end position="350"/>
    </location>
</feature>
<keyword evidence="8" id="KW-0067">ATP-binding</keyword>
<dbReference type="Gene3D" id="1.10.10.10">
    <property type="entry name" value="Winged helix-like DNA-binding domain superfamily/Winged helix DNA-binding domain"/>
    <property type="match status" value="1"/>
</dbReference>
<dbReference type="Pfam" id="PF23559">
    <property type="entry name" value="WHD_DRP"/>
    <property type="match status" value="1"/>
</dbReference>
<dbReference type="FunFam" id="1.10.10.10:FF:000322">
    <property type="entry name" value="Probable disease resistance protein At1g63360"/>
    <property type="match status" value="1"/>
</dbReference>
<dbReference type="Proteomes" id="UP000324705">
    <property type="component" value="Chromosome 7B"/>
</dbReference>
<feature type="domain" description="DDE Tnp4" evidence="12">
    <location>
        <begin position="1197"/>
        <end position="1340"/>
    </location>
</feature>
<dbReference type="SUPFAM" id="SSF52058">
    <property type="entry name" value="L domain-like"/>
    <property type="match status" value="1"/>
</dbReference>
<dbReference type="GO" id="GO:0002758">
    <property type="term" value="P:innate immune response-activating signaling pathway"/>
    <property type="evidence" value="ECO:0007669"/>
    <property type="project" value="UniProtKB-ARBA"/>
</dbReference>
<dbReference type="InterPro" id="IPR036388">
    <property type="entry name" value="WH-like_DNA-bd_sf"/>
</dbReference>
<feature type="region of interest" description="Disordered" evidence="10">
    <location>
        <begin position="1389"/>
        <end position="1423"/>
    </location>
</feature>
<evidence type="ECO:0000256" key="6">
    <source>
        <dbReference type="ARBA" id="ARBA00022741"/>
    </source>
</evidence>
<evidence type="ECO:0000256" key="10">
    <source>
        <dbReference type="SAM" id="MobiDB-lite"/>
    </source>
</evidence>
<dbReference type="PANTHER" id="PTHR36766:SF36">
    <property type="entry name" value="AAA+ ATPASE DOMAIN-CONTAINING PROTEIN"/>
    <property type="match status" value="1"/>
</dbReference>
<dbReference type="Gene3D" id="3.80.10.10">
    <property type="entry name" value="Ribonuclease Inhibitor"/>
    <property type="match status" value="1"/>
</dbReference>
<evidence type="ECO:0000259" key="13">
    <source>
        <dbReference type="Pfam" id="PF18052"/>
    </source>
</evidence>
<dbReference type="Gene3D" id="1.10.8.430">
    <property type="entry name" value="Helical domain of apoptotic protease-activating factors"/>
    <property type="match status" value="1"/>
</dbReference>
<comment type="cofactor">
    <cofactor evidence="1">
        <name>a divalent metal cation</name>
        <dbReference type="ChEBI" id="CHEBI:60240"/>
    </cofactor>
</comment>
<name>A0A9R1ADL7_TRITD</name>
<dbReference type="CDD" id="cd14798">
    <property type="entry name" value="RX-CC_like"/>
    <property type="match status" value="1"/>
</dbReference>
<dbReference type="InterPro" id="IPR041118">
    <property type="entry name" value="Rx_N"/>
</dbReference>
<evidence type="ECO:0000259" key="12">
    <source>
        <dbReference type="Pfam" id="PF13359"/>
    </source>
</evidence>
<keyword evidence="4" id="KW-0479">Metal-binding</keyword>
<comment type="similarity">
    <text evidence="2">Belongs to the disease resistance NB-LRR family.</text>
</comment>
<dbReference type="InterPro" id="IPR002182">
    <property type="entry name" value="NB-ARC"/>
</dbReference>
<evidence type="ECO:0000313" key="16">
    <source>
        <dbReference type="EMBL" id="VAI94344.1"/>
    </source>
</evidence>
<dbReference type="InterPro" id="IPR032675">
    <property type="entry name" value="LRR_dom_sf"/>
</dbReference>
<evidence type="ECO:0000256" key="3">
    <source>
        <dbReference type="ARBA" id="ARBA00022614"/>
    </source>
</evidence>
<dbReference type="Pfam" id="PF00931">
    <property type="entry name" value="NB-ARC"/>
    <property type="match status" value="1"/>
</dbReference>
<keyword evidence="5" id="KW-0677">Repeat</keyword>
<dbReference type="Pfam" id="PF18052">
    <property type="entry name" value="Rx_N"/>
    <property type="match status" value="1"/>
</dbReference>
<dbReference type="GO" id="GO:0009626">
    <property type="term" value="P:plant-type hypersensitive response"/>
    <property type="evidence" value="ECO:0007669"/>
    <property type="project" value="UniProtKB-ARBA"/>
</dbReference>
<evidence type="ECO:0000256" key="4">
    <source>
        <dbReference type="ARBA" id="ARBA00022723"/>
    </source>
</evidence>
<feature type="domain" description="Disease resistance R13L4/SHOC-2-like LRR" evidence="15">
    <location>
        <begin position="568"/>
        <end position="901"/>
    </location>
</feature>
<dbReference type="Gene3D" id="3.40.50.300">
    <property type="entry name" value="P-loop containing nucleotide triphosphate hydrolases"/>
    <property type="match status" value="1"/>
</dbReference>
<dbReference type="EMBL" id="LT934124">
    <property type="protein sequence ID" value="VAI94344.1"/>
    <property type="molecule type" value="Genomic_DNA"/>
</dbReference>
<dbReference type="GO" id="GO:0046872">
    <property type="term" value="F:metal ion binding"/>
    <property type="evidence" value="ECO:0007669"/>
    <property type="project" value="UniProtKB-KW"/>
</dbReference>
<feature type="domain" description="Disease resistance protein winged helix" evidence="14">
    <location>
        <begin position="438"/>
        <end position="505"/>
    </location>
</feature>
<evidence type="ECO:0008006" key="18">
    <source>
        <dbReference type="Google" id="ProtNLM"/>
    </source>
</evidence>
<keyword evidence="9" id="KW-0175">Coiled coil</keyword>
<protein>
    <recommendedName>
        <fullName evidence="18">Disease resistance RPP13-like protein 1</fullName>
    </recommendedName>
</protein>
<keyword evidence="7" id="KW-0611">Plant defense</keyword>
<proteinExistence type="inferred from homology"/>
<dbReference type="PRINTS" id="PR00364">
    <property type="entry name" value="DISEASERSIST"/>
</dbReference>
<dbReference type="GO" id="GO:0043531">
    <property type="term" value="F:ADP binding"/>
    <property type="evidence" value="ECO:0007669"/>
    <property type="project" value="InterPro"/>
</dbReference>
<dbReference type="InterPro" id="IPR042197">
    <property type="entry name" value="Apaf_helical"/>
</dbReference>
<accession>A0A9R1ADL7</accession>
<feature type="domain" description="Disease resistance N-terminal" evidence="13">
    <location>
        <begin position="11"/>
        <end position="90"/>
    </location>
</feature>
<keyword evidence="17" id="KW-1185">Reference proteome</keyword>
<dbReference type="Pfam" id="PF13359">
    <property type="entry name" value="DDE_Tnp_4"/>
    <property type="match status" value="1"/>
</dbReference>
<dbReference type="InterPro" id="IPR058922">
    <property type="entry name" value="WHD_DRP"/>
</dbReference>
<feature type="compositionally biased region" description="Basic and acidic residues" evidence="10">
    <location>
        <begin position="1404"/>
        <end position="1413"/>
    </location>
</feature>
<evidence type="ECO:0000259" key="15">
    <source>
        <dbReference type="Pfam" id="PF23598"/>
    </source>
</evidence>
<sequence length="1423" mass="160594">MAMVLDAFASYITDYLKQVVQDELGTMLGVSSEIDKLGDKLLDLKNFLADADRRNITDETVKVWVGQLKRAMYEAADILDLCQLKAMEKRGPSPVEAGCCNPLLFCLRNPFHAHEIGTRIKALNRRLDSIMERSAAFNFINLASYEEHSSSSHGNSSRETSGELNRSGVVGDKIEEDTRALVAQITRSGNEVSNNIMVVAIVGVGGIGKTTLAQKVFNDEAIQGDFSKKIWLSVNQNFSEVELLRRAIIEVRGDAQPVGNAKATLQQTLKEALIGHKTFLIMDDVWNYRAWEDVLKTPLVNAAAPGSRVLITTRDEGVARGVSAIWPYHHVDTLAPDDAWLLLKTQVLSSEINEDHIKTLKDIGLKIIQKCGYLPLAVKVMGGLLRERGGLLRDWQHVLDDSKWSRTKMPDELNYAVYLSYEYMPCYLKQCFLYYSLLPKSKKFTMDEVVAMWISEGFIHGNSNDLEELGENYYKELVSRNLIEPDKSFANLWVCNMHDVVRSFAQYMTKDEALIAQDGDNDILAKLGSQKFLRLSIETNRSQSGELDWKSLQTQQLVRTLISTIQIKTKPGDSFVTFSSLRTLHIESADMASLVESLHQLKHLRYLTLVNVDISVLPENIGKMKLLQFLDLGGCTKLVNLPDSIVKLGQLRLLSLPQASMVPRGFSGLTNMRRLNMFRAHMDGDWCSLDELGPLSQLRGLGLIELENVSAASFAANARLDKKTHLIILLLHCISQLRDFSKEEQQRIEKVLDMLCPPPGVEELEINGYFGRQLPSWMMSISMVPLNNLKTIFFHDLACCTQLPNGLCQLPNLHFLLVSRAPCIKYVGTGFLQATAASFSRLNEMILDGMVEWEEWEWEEQVQAMRRLEKLVLSRCRLRHVPPGLASNASSLKILVLKHVKQLSYIEGFPSVVELTLNDCPDLERITNLPNLQKLTINNCPKLKVLERIASLERLVLEDYNMGKLPEYMRDIKARHLLLFCRLWLLSAVAAGQSGTEWHKFSQLEYVKAYARDGDNQRKWYVLYTRGDNCKLDSNISNSIIFEETLSSCMVDPQGFESVYKMRRSTFSYICSLVRVPFFESMMAREHTFVDGRVLSLQDGVAVALRMLNSGETSVTLGSSVGVNESTVSLVTQVFVEAMWKQAWHHFNWSGSAKMDKIKRKFDKIHSLPNCCGVVHTAHFTFGSQNCDHEENDGRLMQAVVDPDMRFTNIWLGWSDSMNQSSLLHDSILFKSCEEGAWLNGSKLNLSDGWQVGEYIIGDAGYPLLPWLLTPYRQEDIDLTEDFAPYQAEFNRRHSAASTITPAAVARLKDTWKILDGGMWRSVSSCPLPGIIYTCCMLHNIVIYMEEGEGMPNDQEENYINEVRQLADEDAVRVRDMLSQHLIKSGVHKVAAEEEQEVASGSGDENKEQEACRRQKAGQGESA</sequence>
<dbReference type="GO" id="GO:0005524">
    <property type="term" value="F:ATP binding"/>
    <property type="evidence" value="ECO:0007669"/>
    <property type="project" value="UniProtKB-KW"/>
</dbReference>